<protein>
    <submittedName>
        <fullName evidence="1">MFS general substrate transporter</fullName>
    </submittedName>
</protein>
<keyword evidence="2" id="KW-1185">Reference proteome</keyword>
<organism evidence="1 2">
    <name type="scientific">Pluteus cervinus</name>
    <dbReference type="NCBI Taxonomy" id="181527"/>
    <lineage>
        <taxon>Eukaryota</taxon>
        <taxon>Fungi</taxon>
        <taxon>Dikarya</taxon>
        <taxon>Basidiomycota</taxon>
        <taxon>Agaricomycotina</taxon>
        <taxon>Agaricomycetes</taxon>
        <taxon>Agaricomycetidae</taxon>
        <taxon>Agaricales</taxon>
        <taxon>Pluteineae</taxon>
        <taxon>Pluteaceae</taxon>
        <taxon>Pluteus</taxon>
    </lineage>
</organism>
<proteinExistence type="predicted"/>
<accession>A0ACD3BED4</accession>
<gene>
    <name evidence="1" type="ORF">BDN72DRAFT_809211</name>
</gene>
<dbReference type="Proteomes" id="UP000308600">
    <property type="component" value="Unassembled WGS sequence"/>
</dbReference>
<evidence type="ECO:0000313" key="2">
    <source>
        <dbReference type="Proteomes" id="UP000308600"/>
    </source>
</evidence>
<sequence length="473" mass="50903">MSAVPAHPRPRPFDVVLICCSIAANALCAGGIFIFPLLSPALALKLKLTQPQLTTIVLAGMIGQYPFSAFVGKAIDRHGPAVCSLIAALLFSFAFRLFSVQVSAAQPEPTIECFRNLSFLFLLAGFGTVFSYFSSVFAATKTFPMYPGIASGTSMALFGLSPLLLSTIATTYFISPITGLLDVPSFMDFLAYLTAFTHLVGFVVLRKVNSQPASSQDIATPSDEQTPLLPPKLNANDNGSPILQDAQSTLDLLQDPEFWLLAFYCLLIFGACEMVISNMGTIVLSLRPPSLSLTGTLSGPDHAIAKQIRLLSLANTISRVVMGPLADFLSPVGLDLTSRWMSRVVFLSLTSLLVTSSFLWTALFARAELDVWGLSVGIGAGYGATFTVLPSIIRAIWGEANLGRNFGIVTYAPFVGTPLFSYLYAFISSSHMQVDDLCRGTACWSVTFTVCIGTSLLAFGASCLLRRRWEGRL</sequence>
<evidence type="ECO:0000313" key="1">
    <source>
        <dbReference type="EMBL" id="TFK76555.1"/>
    </source>
</evidence>
<reference evidence="1 2" key="1">
    <citation type="journal article" date="2019" name="Nat. Ecol. Evol.">
        <title>Megaphylogeny resolves global patterns of mushroom evolution.</title>
        <authorList>
            <person name="Varga T."/>
            <person name="Krizsan K."/>
            <person name="Foldi C."/>
            <person name="Dima B."/>
            <person name="Sanchez-Garcia M."/>
            <person name="Sanchez-Ramirez S."/>
            <person name="Szollosi G.J."/>
            <person name="Szarkandi J.G."/>
            <person name="Papp V."/>
            <person name="Albert L."/>
            <person name="Andreopoulos W."/>
            <person name="Angelini C."/>
            <person name="Antonin V."/>
            <person name="Barry K.W."/>
            <person name="Bougher N.L."/>
            <person name="Buchanan P."/>
            <person name="Buyck B."/>
            <person name="Bense V."/>
            <person name="Catcheside P."/>
            <person name="Chovatia M."/>
            <person name="Cooper J."/>
            <person name="Damon W."/>
            <person name="Desjardin D."/>
            <person name="Finy P."/>
            <person name="Geml J."/>
            <person name="Haridas S."/>
            <person name="Hughes K."/>
            <person name="Justo A."/>
            <person name="Karasinski D."/>
            <person name="Kautmanova I."/>
            <person name="Kiss B."/>
            <person name="Kocsube S."/>
            <person name="Kotiranta H."/>
            <person name="LaButti K.M."/>
            <person name="Lechner B.E."/>
            <person name="Liimatainen K."/>
            <person name="Lipzen A."/>
            <person name="Lukacs Z."/>
            <person name="Mihaltcheva S."/>
            <person name="Morgado L.N."/>
            <person name="Niskanen T."/>
            <person name="Noordeloos M.E."/>
            <person name="Ohm R.A."/>
            <person name="Ortiz-Santana B."/>
            <person name="Ovrebo C."/>
            <person name="Racz N."/>
            <person name="Riley R."/>
            <person name="Savchenko A."/>
            <person name="Shiryaev A."/>
            <person name="Soop K."/>
            <person name="Spirin V."/>
            <person name="Szebenyi C."/>
            <person name="Tomsovsky M."/>
            <person name="Tulloss R.E."/>
            <person name="Uehling J."/>
            <person name="Grigoriev I.V."/>
            <person name="Vagvolgyi C."/>
            <person name="Papp T."/>
            <person name="Martin F.M."/>
            <person name="Miettinen O."/>
            <person name="Hibbett D.S."/>
            <person name="Nagy L.G."/>
        </authorList>
    </citation>
    <scope>NUCLEOTIDE SEQUENCE [LARGE SCALE GENOMIC DNA]</scope>
    <source>
        <strain evidence="1 2">NL-1719</strain>
    </source>
</reference>
<name>A0ACD3BED4_9AGAR</name>
<dbReference type="EMBL" id="ML208260">
    <property type="protein sequence ID" value="TFK76555.1"/>
    <property type="molecule type" value="Genomic_DNA"/>
</dbReference>